<dbReference type="AlphaFoldDB" id="A0A8J5WUU9"/>
<proteinExistence type="predicted"/>
<accession>A0A8J5WUU9</accession>
<organism evidence="1 2">
    <name type="scientific">Zizania palustris</name>
    <name type="common">Northern wild rice</name>
    <dbReference type="NCBI Taxonomy" id="103762"/>
    <lineage>
        <taxon>Eukaryota</taxon>
        <taxon>Viridiplantae</taxon>
        <taxon>Streptophyta</taxon>
        <taxon>Embryophyta</taxon>
        <taxon>Tracheophyta</taxon>
        <taxon>Spermatophyta</taxon>
        <taxon>Magnoliopsida</taxon>
        <taxon>Liliopsida</taxon>
        <taxon>Poales</taxon>
        <taxon>Poaceae</taxon>
        <taxon>BOP clade</taxon>
        <taxon>Oryzoideae</taxon>
        <taxon>Oryzeae</taxon>
        <taxon>Zizaniinae</taxon>
        <taxon>Zizania</taxon>
    </lineage>
</organism>
<reference evidence="1" key="2">
    <citation type="submission" date="2021-02" db="EMBL/GenBank/DDBJ databases">
        <authorList>
            <person name="Kimball J.A."/>
            <person name="Haas M.W."/>
            <person name="Macchietto M."/>
            <person name="Kono T."/>
            <person name="Duquette J."/>
            <person name="Shao M."/>
        </authorList>
    </citation>
    <scope>NUCLEOTIDE SEQUENCE</scope>
    <source>
        <tissue evidence="1">Fresh leaf tissue</tissue>
    </source>
</reference>
<dbReference type="Proteomes" id="UP000729402">
    <property type="component" value="Unassembled WGS sequence"/>
</dbReference>
<sequence length="97" mass="10739">MIKGPFFAKVSEGELIGRALEPISEPCLAGPELSLFVCLSLVAVQICGTCPIDSKNPRISLFAEKREEEEVEQYGGDKRDLSFVMPSRYCVEVESVR</sequence>
<evidence type="ECO:0000313" key="1">
    <source>
        <dbReference type="EMBL" id="KAG8095871.1"/>
    </source>
</evidence>
<keyword evidence="2" id="KW-1185">Reference proteome</keyword>
<gene>
    <name evidence="1" type="ORF">GUJ93_ZPchr0013g36204</name>
</gene>
<dbReference type="EMBL" id="JAAALK010000079">
    <property type="protein sequence ID" value="KAG8095871.1"/>
    <property type="molecule type" value="Genomic_DNA"/>
</dbReference>
<name>A0A8J5WUU9_ZIZPA</name>
<protein>
    <submittedName>
        <fullName evidence="1">Uncharacterized protein</fullName>
    </submittedName>
</protein>
<reference evidence="1" key="1">
    <citation type="journal article" date="2021" name="bioRxiv">
        <title>Whole Genome Assembly and Annotation of Northern Wild Rice, Zizania palustris L., Supports a Whole Genome Duplication in the Zizania Genus.</title>
        <authorList>
            <person name="Haas M."/>
            <person name="Kono T."/>
            <person name="Macchietto M."/>
            <person name="Millas R."/>
            <person name="McGilp L."/>
            <person name="Shao M."/>
            <person name="Duquette J."/>
            <person name="Hirsch C.N."/>
            <person name="Kimball J."/>
        </authorList>
    </citation>
    <scope>NUCLEOTIDE SEQUENCE</scope>
    <source>
        <tissue evidence="1">Fresh leaf tissue</tissue>
    </source>
</reference>
<evidence type="ECO:0000313" key="2">
    <source>
        <dbReference type="Proteomes" id="UP000729402"/>
    </source>
</evidence>
<comment type="caution">
    <text evidence="1">The sequence shown here is derived from an EMBL/GenBank/DDBJ whole genome shotgun (WGS) entry which is preliminary data.</text>
</comment>